<organism evidence="1 2">
    <name type="scientific">Janthinobacterium fluminis</name>
    <dbReference type="NCBI Taxonomy" id="2987524"/>
    <lineage>
        <taxon>Bacteria</taxon>
        <taxon>Pseudomonadati</taxon>
        <taxon>Pseudomonadota</taxon>
        <taxon>Betaproteobacteria</taxon>
        <taxon>Burkholderiales</taxon>
        <taxon>Oxalobacteraceae</taxon>
        <taxon>Janthinobacterium</taxon>
    </lineage>
</organism>
<sequence>MCANNTDEHKTIKFEISGSEIFSIASAYVRHDFGHMGFFYPAKLELVLRLYGKDFVIRNGFVAGRGRLTRANKASRTVFWRDQGAHQSIRVLRPDQVSAKNKRAAVEALQGP</sequence>
<evidence type="ECO:0000313" key="1">
    <source>
        <dbReference type="EMBL" id="MDC8757840.1"/>
    </source>
</evidence>
<protein>
    <submittedName>
        <fullName evidence="1">Uncharacterized protein</fullName>
    </submittedName>
</protein>
<keyword evidence="2" id="KW-1185">Reference proteome</keyword>
<comment type="caution">
    <text evidence="1">The sequence shown here is derived from an EMBL/GenBank/DDBJ whole genome shotgun (WGS) entry which is preliminary data.</text>
</comment>
<name>A0ABT5K057_9BURK</name>
<gene>
    <name evidence="1" type="ORF">OIK44_09595</name>
</gene>
<dbReference type="Proteomes" id="UP001221208">
    <property type="component" value="Unassembled WGS sequence"/>
</dbReference>
<accession>A0ABT5K057</accession>
<proteinExistence type="predicted"/>
<dbReference type="RefSeq" id="WP_273670516.1">
    <property type="nucleotide sequence ID" value="NZ_JAQQXR010000003.1"/>
</dbReference>
<evidence type="ECO:0000313" key="2">
    <source>
        <dbReference type="Proteomes" id="UP001221208"/>
    </source>
</evidence>
<reference evidence="1 2" key="1">
    <citation type="submission" date="2022-10" db="EMBL/GenBank/DDBJ databases">
        <title>Janthinobacterium sp. hw3 Genome sequencing.</title>
        <authorList>
            <person name="Park S."/>
        </authorList>
    </citation>
    <scope>NUCLEOTIDE SEQUENCE [LARGE SCALE GENOMIC DNA]</scope>
    <source>
        <strain evidence="2">hw3</strain>
    </source>
</reference>
<dbReference type="EMBL" id="JAQQXR010000003">
    <property type="protein sequence ID" value="MDC8757840.1"/>
    <property type="molecule type" value="Genomic_DNA"/>
</dbReference>